<organism evidence="2 3">
    <name type="scientific">Siccirubricoccus soli</name>
    <dbReference type="NCBI Taxonomy" id="2899147"/>
    <lineage>
        <taxon>Bacteria</taxon>
        <taxon>Pseudomonadati</taxon>
        <taxon>Pseudomonadota</taxon>
        <taxon>Alphaproteobacteria</taxon>
        <taxon>Acetobacterales</taxon>
        <taxon>Roseomonadaceae</taxon>
        <taxon>Siccirubricoccus</taxon>
    </lineage>
</organism>
<evidence type="ECO:0000256" key="1">
    <source>
        <dbReference type="SAM" id="SignalP"/>
    </source>
</evidence>
<evidence type="ECO:0000313" key="2">
    <source>
        <dbReference type="EMBL" id="MCO6417432.1"/>
    </source>
</evidence>
<evidence type="ECO:0000313" key="3">
    <source>
        <dbReference type="Proteomes" id="UP001523392"/>
    </source>
</evidence>
<reference evidence="2 3" key="1">
    <citation type="submission" date="2021-12" db="EMBL/GenBank/DDBJ databases">
        <title>Siccirubricoccus leaddurans sp. nov., a high concentration Zn2+ tolerance bacterium.</title>
        <authorList>
            <person name="Cao Y."/>
        </authorList>
    </citation>
    <scope>NUCLEOTIDE SEQUENCE [LARGE SCALE GENOMIC DNA]</scope>
    <source>
        <strain evidence="2 3">KC 17139</strain>
    </source>
</reference>
<comment type="caution">
    <text evidence="2">The sequence shown here is derived from an EMBL/GenBank/DDBJ whole genome shotgun (WGS) entry which is preliminary data.</text>
</comment>
<dbReference type="Proteomes" id="UP001523392">
    <property type="component" value="Unassembled WGS sequence"/>
</dbReference>
<dbReference type="RefSeq" id="WP_252954076.1">
    <property type="nucleotide sequence ID" value="NZ_JAFIRR010000091.1"/>
</dbReference>
<accession>A0ABT1D671</accession>
<name>A0ABT1D671_9PROT</name>
<feature type="chain" id="PRO_5047293290" description="Argininosuccinate lyase" evidence="1">
    <location>
        <begin position="22"/>
        <end position="120"/>
    </location>
</feature>
<feature type="signal peptide" evidence="1">
    <location>
        <begin position="1"/>
        <end position="21"/>
    </location>
</feature>
<gene>
    <name evidence="2" type="ORF">JYK14_14860</name>
</gene>
<protein>
    <recommendedName>
        <fullName evidence="4">Argininosuccinate lyase</fullName>
    </recommendedName>
</protein>
<evidence type="ECO:0008006" key="4">
    <source>
        <dbReference type="Google" id="ProtNLM"/>
    </source>
</evidence>
<keyword evidence="1" id="KW-0732">Signal</keyword>
<keyword evidence="3" id="KW-1185">Reference proteome</keyword>
<proteinExistence type="predicted"/>
<dbReference type="EMBL" id="JAFIRR010000091">
    <property type="protein sequence ID" value="MCO6417432.1"/>
    <property type="molecule type" value="Genomic_DNA"/>
</dbReference>
<sequence length="120" mass="13357">MRRTLLAMIGLMGAGAAPAMAQGQQDFALVNRTGYQINEVYVGASSSSSWGRDLLGQGVLQNQRSLNIRFGRSTRECNWDIKVVYDDGDTSEFRGVDLCSVSKVTLFWNRQANQTRFVTE</sequence>